<evidence type="ECO:0000313" key="2">
    <source>
        <dbReference type="Proteomes" id="UP000092445"/>
    </source>
</evidence>
<accession>A0A1A9ZE30</accession>
<dbReference type="Proteomes" id="UP000092445">
    <property type="component" value="Unassembled WGS sequence"/>
</dbReference>
<evidence type="ECO:0000313" key="1">
    <source>
        <dbReference type="EnsemblMetazoa" id="GPAI011808-PA"/>
    </source>
</evidence>
<reference evidence="2" key="1">
    <citation type="submission" date="2014-03" db="EMBL/GenBank/DDBJ databases">
        <authorList>
            <person name="Aksoy S."/>
            <person name="Warren W."/>
            <person name="Wilson R.K."/>
        </authorList>
    </citation>
    <scope>NUCLEOTIDE SEQUENCE [LARGE SCALE GENOMIC DNA]</scope>
    <source>
        <strain evidence="2">IAEA</strain>
    </source>
</reference>
<sequence>MLDETLLLANRAPVATYSNTSLYGSLFVTTDQFIIIHVPAICLISVRRNSQKILLSGARKKDSLAEAKAANFTTRDQSLCYQEVFDLYLPLADDNFAFDLYVSVAPGIQTYFVSAVTTFYLNHKAWGLSKRNRDSKLYLRQCVFWGRVSKAYRVNRTPRAKPKSANFKTPCLVIRTLAAFISRCNI</sequence>
<organism evidence="1 2">
    <name type="scientific">Glossina pallidipes</name>
    <name type="common">Tsetse fly</name>
    <dbReference type="NCBI Taxonomy" id="7398"/>
    <lineage>
        <taxon>Eukaryota</taxon>
        <taxon>Metazoa</taxon>
        <taxon>Ecdysozoa</taxon>
        <taxon>Arthropoda</taxon>
        <taxon>Hexapoda</taxon>
        <taxon>Insecta</taxon>
        <taxon>Pterygota</taxon>
        <taxon>Neoptera</taxon>
        <taxon>Endopterygota</taxon>
        <taxon>Diptera</taxon>
        <taxon>Brachycera</taxon>
        <taxon>Muscomorpha</taxon>
        <taxon>Hippoboscoidea</taxon>
        <taxon>Glossinidae</taxon>
        <taxon>Glossina</taxon>
    </lineage>
</organism>
<name>A0A1A9ZE30_GLOPL</name>
<keyword evidence="2" id="KW-1185">Reference proteome</keyword>
<dbReference type="AlphaFoldDB" id="A0A1A9ZE30"/>
<dbReference type="EnsemblMetazoa" id="GPAI011808-RA">
    <property type="protein sequence ID" value="GPAI011808-PA"/>
    <property type="gene ID" value="GPAI011808"/>
</dbReference>
<proteinExistence type="predicted"/>
<protein>
    <submittedName>
        <fullName evidence="1">Uncharacterized protein</fullName>
    </submittedName>
</protein>
<dbReference type="VEuPathDB" id="VectorBase:GPAI011808"/>
<reference evidence="1" key="2">
    <citation type="submission" date="2020-05" db="UniProtKB">
        <authorList>
            <consortium name="EnsemblMetazoa"/>
        </authorList>
    </citation>
    <scope>IDENTIFICATION</scope>
    <source>
        <strain evidence="1">IAEA</strain>
    </source>
</reference>